<dbReference type="EMBL" id="FO082051">
    <property type="protein sequence ID" value="CCE81680.1"/>
    <property type="molecule type" value="Genomic_DNA"/>
</dbReference>
<name>G8YET1_PICSO</name>
<dbReference type="CDD" id="cd00067">
    <property type="entry name" value="GAL4"/>
    <property type="match status" value="1"/>
</dbReference>
<evidence type="ECO:0000259" key="5">
    <source>
        <dbReference type="PROSITE" id="PS50048"/>
    </source>
</evidence>
<dbReference type="GO" id="GO:0003677">
    <property type="term" value="F:DNA binding"/>
    <property type="evidence" value="ECO:0007669"/>
    <property type="project" value="UniProtKB-KW"/>
</dbReference>
<dbReference type="GO" id="GO:0000981">
    <property type="term" value="F:DNA-binding transcription factor activity, RNA polymerase II-specific"/>
    <property type="evidence" value="ECO:0007669"/>
    <property type="project" value="InterPro"/>
</dbReference>
<proteinExistence type="predicted"/>
<dbReference type="PANTHER" id="PTHR46910:SF3">
    <property type="entry name" value="HALOTOLERANCE PROTEIN 9-RELATED"/>
    <property type="match status" value="1"/>
</dbReference>
<dbReference type="InParanoid" id="G8YET1"/>
<comment type="subcellular location">
    <subcellularLocation>
        <location evidence="1">Nucleus</location>
    </subcellularLocation>
</comment>
<dbReference type="InterPro" id="IPR001138">
    <property type="entry name" value="Zn2Cys6_DnaBD"/>
</dbReference>
<dbReference type="InterPro" id="IPR050987">
    <property type="entry name" value="AtrR-like"/>
</dbReference>
<dbReference type="GO" id="GO:0008270">
    <property type="term" value="F:zinc ion binding"/>
    <property type="evidence" value="ECO:0007669"/>
    <property type="project" value="InterPro"/>
</dbReference>
<gene>
    <name evidence="6" type="primary">Piso0_002343</name>
    <name evidence="6" type="ORF">GNLVRS01_PISO0I08148g</name>
</gene>
<organism evidence="6 7">
    <name type="scientific">Pichia sorbitophila (strain ATCC MYA-4447 / BCRC 22081 / CBS 7064 / NBRC 10061 / NRRL Y-12695)</name>
    <name type="common">Hybrid yeast</name>
    <dbReference type="NCBI Taxonomy" id="559304"/>
    <lineage>
        <taxon>Eukaryota</taxon>
        <taxon>Fungi</taxon>
        <taxon>Dikarya</taxon>
        <taxon>Ascomycota</taxon>
        <taxon>Saccharomycotina</taxon>
        <taxon>Pichiomycetes</taxon>
        <taxon>Debaryomycetaceae</taxon>
        <taxon>Millerozyma</taxon>
    </lineage>
</organism>
<reference evidence="6 7" key="1">
    <citation type="journal article" date="2012" name="G3 (Bethesda)">
        <title>Pichia sorbitophila, an interspecies yeast hybrid reveals early steps of genome resolution following polyploidization.</title>
        <authorList>
            <person name="Leh Louis V."/>
            <person name="Despons L."/>
            <person name="Friedrich A."/>
            <person name="Martin T."/>
            <person name="Durrens P."/>
            <person name="Casaregola S."/>
            <person name="Neuveglise C."/>
            <person name="Fairhead C."/>
            <person name="Marck C."/>
            <person name="Cruz J.A."/>
            <person name="Straub M.L."/>
            <person name="Kugler V."/>
            <person name="Sacerdot C."/>
            <person name="Uzunov Z."/>
            <person name="Thierry A."/>
            <person name="Weiss S."/>
            <person name="Bleykasten C."/>
            <person name="De Montigny J."/>
            <person name="Jacques N."/>
            <person name="Jung P."/>
            <person name="Lemaire M."/>
            <person name="Mallet S."/>
            <person name="Morel G."/>
            <person name="Richard G.F."/>
            <person name="Sarkar A."/>
            <person name="Savel G."/>
            <person name="Schacherer J."/>
            <person name="Seret M.L."/>
            <person name="Talla E."/>
            <person name="Samson G."/>
            <person name="Jubin C."/>
            <person name="Poulain J."/>
            <person name="Vacherie B."/>
            <person name="Barbe V."/>
            <person name="Pelletier E."/>
            <person name="Sherman D.J."/>
            <person name="Westhof E."/>
            <person name="Weissenbach J."/>
            <person name="Baret P.V."/>
            <person name="Wincker P."/>
            <person name="Gaillardin C."/>
            <person name="Dujon B."/>
            <person name="Souciet J.L."/>
        </authorList>
    </citation>
    <scope>NUCLEOTIDE SEQUENCE [LARGE SCALE GENOMIC DNA]</scope>
    <source>
        <strain evidence="7">ATCC MYA-4447 / BCRC 22081 / CBS 7064 / NBRC 10061 / NRRL Y-12695</strain>
    </source>
</reference>
<keyword evidence="3" id="KW-0238">DNA-binding</keyword>
<dbReference type="PANTHER" id="PTHR46910">
    <property type="entry name" value="TRANSCRIPTION FACTOR PDR1"/>
    <property type="match status" value="1"/>
</dbReference>
<evidence type="ECO:0000256" key="1">
    <source>
        <dbReference type="ARBA" id="ARBA00004123"/>
    </source>
</evidence>
<keyword evidence="7" id="KW-1185">Reference proteome</keyword>
<protein>
    <submittedName>
        <fullName evidence="6">Piso0_002343 protein</fullName>
    </submittedName>
</protein>
<dbReference type="AlphaFoldDB" id="G8YET1"/>
<dbReference type="OrthoDB" id="3034343at2759"/>
<keyword evidence="2" id="KW-0479">Metal-binding</keyword>
<dbReference type="eggNOG" id="ENOG502RQGJ">
    <property type="taxonomic scope" value="Eukaryota"/>
</dbReference>
<evidence type="ECO:0000313" key="6">
    <source>
        <dbReference type="EMBL" id="CCE81680.1"/>
    </source>
</evidence>
<sequence>MSVGDTKGHSRHQRIKFKAHRTRNNKPCDSCRSRKRCCERINEELCALCFKASKKCTFRFSKDKEFRYDRGDGAENSQDAKRGTVSGREELVLQITDGDLSNMTLDNAPKSAPVGIIRQESVVSHVPESVESEQYQESKALSNSPSDSLFKQYAGQIDVLEKVFELHGNEIVDLYMAYVNPFMPIISWRQFHNFLTHGTKHKWRSFPPILLGPLCLRSLPYWSCDPKLKTECPPDKSDIAAVSYELALEEFLNVSNDEKQNVHLLQTCLIQIPFYISEIKVVSNPEELVIVSKLFSICHYLVDNLRLDADFMKRELNNIFKNDSECFYLNNIWWAFYIEEKWFCFLTNKQTTIYDMNFAFLEDVEEMPNISSFGSDIPEDMSKDTRKRIVLMKKINHLCWPYFVSVFKITALTSEVQKYWYSIIDYRFEKHGLLENLSELKSVRDQCSLFFLRIDKWWNEVGRSCGNTSTSKSGRHANSSLRLFYESSRVLVFKILAKKFLFFSLLIESMVPTTEESRAIEDFCNMHRGLSFTLIDFFKEKYEAFQAIAESSNTTFLYLFTNFQLSMIVIFLSLFNLNLFKNPSLFVKFEDMQREVSTIWKVYKSILGASSAHEECLLPASVLDILPYGAVSDDVYDIIRKYRFSGIVNDHAIEPLLMSGLPKYIIVEKDTNSEPGIDDLKDLKTTDIEKIDNFIDEFLTK</sequence>
<evidence type="ECO:0000256" key="2">
    <source>
        <dbReference type="ARBA" id="ARBA00022723"/>
    </source>
</evidence>
<evidence type="ECO:0000256" key="4">
    <source>
        <dbReference type="ARBA" id="ARBA00023242"/>
    </source>
</evidence>
<dbReference type="Proteomes" id="UP000005222">
    <property type="component" value="Chromosome I"/>
</dbReference>
<evidence type="ECO:0000256" key="3">
    <source>
        <dbReference type="ARBA" id="ARBA00023125"/>
    </source>
</evidence>
<dbReference type="STRING" id="559304.G8YET1"/>
<dbReference type="CDD" id="cd12148">
    <property type="entry name" value="fungal_TF_MHR"/>
    <property type="match status" value="1"/>
</dbReference>
<accession>G8YET1</accession>
<dbReference type="PROSITE" id="PS50048">
    <property type="entry name" value="ZN2_CY6_FUNGAL_2"/>
    <property type="match status" value="1"/>
</dbReference>
<feature type="domain" description="Zn(2)-C6 fungal-type" evidence="5">
    <location>
        <begin position="27"/>
        <end position="58"/>
    </location>
</feature>
<evidence type="ECO:0000313" key="7">
    <source>
        <dbReference type="Proteomes" id="UP000005222"/>
    </source>
</evidence>
<dbReference type="HOGENOM" id="CLU_393349_0_0_1"/>
<dbReference type="GO" id="GO:0005634">
    <property type="term" value="C:nucleus"/>
    <property type="evidence" value="ECO:0007669"/>
    <property type="project" value="UniProtKB-SubCell"/>
</dbReference>
<dbReference type="PROSITE" id="PS00463">
    <property type="entry name" value="ZN2_CY6_FUNGAL_1"/>
    <property type="match status" value="1"/>
</dbReference>
<keyword evidence="4" id="KW-0539">Nucleus</keyword>